<dbReference type="InterPro" id="IPR021133">
    <property type="entry name" value="HEAT_type_2"/>
</dbReference>
<evidence type="ECO:0000259" key="4">
    <source>
        <dbReference type="Pfam" id="PF25767"/>
    </source>
</evidence>
<dbReference type="Gene3D" id="1.25.10.10">
    <property type="entry name" value="Leucine-rich Repeat Variant"/>
    <property type="match status" value="1"/>
</dbReference>
<dbReference type="GO" id="GO:0000226">
    <property type="term" value="P:microtubule cytoskeleton organization"/>
    <property type="evidence" value="ECO:0007669"/>
    <property type="project" value="TreeGrafter"/>
</dbReference>
<proteinExistence type="predicted"/>
<feature type="domain" description="Tubulin-folding cofactor D C-terminal" evidence="3">
    <location>
        <begin position="894"/>
        <end position="1057"/>
    </location>
</feature>
<organism evidence="5 6">
    <name type="scientific">Friedmanniomyces endolithicus</name>
    <dbReference type="NCBI Taxonomy" id="329885"/>
    <lineage>
        <taxon>Eukaryota</taxon>
        <taxon>Fungi</taxon>
        <taxon>Dikarya</taxon>
        <taxon>Ascomycota</taxon>
        <taxon>Pezizomycotina</taxon>
        <taxon>Dothideomycetes</taxon>
        <taxon>Dothideomycetidae</taxon>
        <taxon>Mycosphaerellales</taxon>
        <taxon>Teratosphaeriaceae</taxon>
        <taxon>Friedmanniomyces</taxon>
    </lineage>
</organism>
<sequence>MGTADDDEDLKLGQASANLLSALESALPKLLCRRFKTRGDHGPVHTRAKRRDLDYVIKLVEPFQGEPQLLDARLKYIVPPVVNAYLECLQHEKPTPRSSNLPLEDAICNILYTLCKVRGYKVIVGFFNNEARYLELILRALERTVTSPVDGESSWQVHYVLLLWLSHLLLTPFDLKSISDAQPVEAGVKGLALPSDLPPIATRCLQIGLHYLPVATKAQDAAAAMLVRLVIRPDMQRLQTGDAMVNKALQTVEFHDEGAQPSIYERLGPLRFLTGIASSADLAWLIPDIYRTCEKLANDARSLIASNAEAKKLTVKILRNIAILCLRSATAEGPLLTLFENEGVLENVIDFLLRSLGDRDTPLRYAAAKALSLIVQELDPAMGHEVIQAILDSFKDDLPRRSTTLDFRNADPLTWHGLTLALAHVLFKRTASPEQLPDIINALVAALQFEQRTSTGSSLGTNVRDAANFGIWSFSRRYTTDELLAVRTADILYASGQTSAIQTVAIQLLLSGCLDPAGNIRRGSSAALQELIGRHPNQVFEGISLVQIVEYQAVGLRRRAMVMVSSKAAEVHRMYWSALVDGILGWRGIGSPDVLSREAAAAALAKLSGLSGPTESSRVMIKVVGCMRDTAAGDAEDLHGLTLALALIVAGGDIDNGGELWGVVDRLSEWLGNFSPRILRSELPSAAVGLVASLCMQELADGDITTIPFGNIELLTERTLCRQEDFILPSIPNLARALLPLKRRAGKPLGCIGPQELCKRVAADSTKSTLGGAGRAIALGALTPLYGDGLKGEKATMAVGVLASMMTVMSVDWRVIGMRALQLAIEGSKAREADPSLVETIAGAVHRGLNDYTIDERGDVGSLVRLQAIACANDLLRDFGGEDGNEALLVLRADIARLSLEKLERVRIQAAQCRERFMPFGVHVTDLASVSGYEYFWAAMEPLRLPGGDSLLNAAVLEGCISCAGIGAESLLQASRAALVETLSGIDVSLLLAHMSTFAALLKRLLTENGNTHAALEVLAFLLDMQTPQRLVETNFKWRNLLSTVQKSHHKSNDIPKILAAVHVYRGLAGVIELRSEVLKKLISMLGSNPYPRIRAAVAEVLFVITGAEALKGGNWMAPAVQNREAVLVLQREYVPP</sequence>
<dbReference type="GO" id="GO:0007021">
    <property type="term" value="P:tubulin complex assembly"/>
    <property type="evidence" value="ECO:0007669"/>
    <property type="project" value="InterPro"/>
</dbReference>
<protein>
    <recommendedName>
        <fullName evidence="7">Tubulin-specific chaperone D C-terminal domain-containing protein</fullName>
    </recommendedName>
</protein>
<keyword evidence="1" id="KW-0143">Chaperone</keyword>
<comment type="caution">
    <text evidence="5">The sequence shown here is derived from an EMBL/GenBank/DDBJ whole genome shotgun (WGS) entry which is preliminary data.</text>
</comment>
<dbReference type="InterPro" id="IPR016024">
    <property type="entry name" value="ARM-type_fold"/>
</dbReference>
<name>A0AAN6K3X3_9PEZI</name>
<dbReference type="PANTHER" id="PTHR12658">
    <property type="entry name" value="BETA-TUBULIN COFACTOR D"/>
    <property type="match status" value="1"/>
</dbReference>
<feature type="domain" description="Tubulin-folding cofactor D ARM repeats" evidence="4">
    <location>
        <begin position="341"/>
        <end position="537"/>
    </location>
</feature>
<evidence type="ECO:0000256" key="2">
    <source>
        <dbReference type="PROSITE-ProRule" id="PRU00103"/>
    </source>
</evidence>
<dbReference type="InterPro" id="IPR058033">
    <property type="entry name" value="ARM_TBCD_2nd"/>
</dbReference>
<evidence type="ECO:0008006" key="7">
    <source>
        <dbReference type="Google" id="ProtNLM"/>
    </source>
</evidence>
<evidence type="ECO:0000259" key="3">
    <source>
        <dbReference type="Pfam" id="PF12612"/>
    </source>
</evidence>
<evidence type="ECO:0000313" key="6">
    <source>
        <dbReference type="Proteomes" id="UP001175353"/>
    </source>
</evidence>
<dbReference type="InterPro" id="IPR011989">
    <property type="entry name" value="ARM-like"/>
</dbReference>
<dbReference type="Proteomes" id="UP001175353">
    <property type="component" value="Unassembled WGS sequence"/>
</dbReference>
<dbReference type="InterPro" id="IPR033162">
    <property type="entry name" value="TBCD"/>
</dbReference>
<dbReference type="Pfam" id="PF25767">
    <property type="entry name" value="ARM_TBCD_2nd"/>
    <property type="match status" value="1"/>
</dbReference>
<dbReference type="Pfam" id="PF23579">
    <property type="entry name" value="ARM_TBCD"/>
    <property type="match status" value="1"/>
</dbReference>
<dbReference type="GO" id="GO:0005096">
    <property type="term" value="F:GTPase activator activity"/>
    <property type="evidence" value="ECO:0007669"/>
    <property type="project" value="InterPro"/>
</dbReference>
<evidence type="ECO:0000256" key="1">
    <source>
        <dbReference type="ARBA" id="ARBA00023186"/>
    </source>
</evidence>
<dbReference type="AlphaFoldDB" id="A0AAN6K3X3"/>
<dbReference type="SUPFAM" id="SSF48371">
    <property type="entry name" value="ARM repeat"/>
    <property type="match status" value="1"/>
</dbReference>
<evidence type="ECO:0000313" key="5">
    <source>
        <dbReference type="EMBL" id="KAK0960745.1"/>
    </source>
</evidence>
<dbReference type="PROSITE" id="PS50077">
    <property type="entry name" value="HEAT_REPEAT"/>
    <property type="match status" value="1"/>
</dbReference>
<dbReference type="PANTHER" id="PTHR12658:SF0">
    <property type="entry name" value="TUBULIN-SPECIFIC CHAPERONE D"/>
    <property type="match status" value="1"/>
</dbReference>
<gene>
    <name evidence="5" type="ORF">LTR91_020216</name>
</gene>
<accession>A0AAN6K3X3</accession>
<feature type="repeat" description="HEAT" evidence="2">
    <location>
        <begin position="348"/>
        <end position="385"/>
    </location>
</feature>
<reference evidence="5" key="1">
    <citation type="submission" date="2023-06" db="EMBL/GenBank/DDBJ databases">
        <title>Black Yeasts Isolated from many extreme environments.</title>
        <authorList>
            <person name="Coleine C."/>
            <person name="Stajich J.E."/>
            <person name="Selbmann L."/>
        </authorList>
    </citation>
    <scope>NUCLEOTIDE SEQUENCE</scope>
    <source>
        <strain evidence="5">CCFEE 5200</strain>
    </source>
</reference>
<dbReference type="Pfam" id="PF12612">
    <property type="entry name" value="TFCD_C"/>
    <property type="match status" value="1"/>
</dbReference>
<dbReference type="GO" id="GO:0007023">
    <property type="term" value="P:post-chaperonin tubulin folding pathway"/>
    <property type="evidence" value="ECO:0007669"/>
    <property type="project" value="InterPro"/>
</dbReference>
<dbReference type="InterPro" id="IPR022577">
    <property type="entry name" value="TBCD_C"/>
</dbReference>
<keyword evidence="6" id="KW-1185">Reference proteome</keyword>
<dbReference type="EMBL" id="JAUJLE010000325">
    <property type="protein sequence ID" value="KAK0960745.1"/>
    <property type="molecule type" value="Genomic_DNA"/>
</dbReference>
<dbReference type="GO" id="GO:0048487">
    <property type="term" value="F:beta-tubulin binding"/>
    <property type="evidence" value="ECO:0007669"/>
    <property type="project" value="InterPro"/>
</dbReference>